<keyword evidence="3" id="KW-1185">Reference proteome</keyword>
<gene>
    <name evidence="1" type="ORF">DME_LOCUS9826</name>
</gene>
<accession>A0A0N4UHM7</accession>
<dbReference type="Proteomes" id="UP000038040">
    <property type="component" value="Unplaced"/>
</dbReference>
<dbReference type="Proteomes" id="UP000274756">
    <property type="component" value="Unassembled WGS sequence"/>
</dbReference>
<dbReference type="WBParaSite" id="DME_0000706501-mRNA-1">
    <property type="protein sequence ID" value="DME_0000706501-mRNA-1"/>
    <property type="gene ID" value="DME_0000706501"/>
</dbReference>
<dbReference type="EMBL" id="UYYG01001192">
    <property type="protein sequence ID" value="VDN59853.1"/>
    <property type="molecule type" value="Genomic_DNA"/>
</dbReference>
<organism evidence="2 4">
    <name type="scientific">Dracunculus medinensis</name>
    <name type="common">Guinea worm</name>
    <dbReference type="NCBI Taxonomy" id="318479"/>
    <lineage>
        <taxon>Eukaryota</taxon>
        <taxon>Metazoa</taxon>
        <taxon>Ecdysozoa</taxon>
        <taxon>Nematoda</taxon>
        <taxon>Chromadorea</taxon>
        <taxon>Rhabditida</taxon>
        <taxon>Spirurina</taxon>
        <taxon>Dracunculoidea</taxon>
        <taxon>Dracunculidae</taxon>
        <taxon>Dracunculus</taxon>
    </lineage>
</organism>
<dbReference type="AlphaFoldDB" id="A0A0N4UHM7"/>
<reference evidence="1 3" key="2">
    <citation type="submission" date="2018-11" db="EMBL/GenBank/DDBJ databases">
        <authorList>
            <consortium name="Pathogen Informatics"/>
        </authorList>
    </citation>
    <scope>NUCLEOTIDE SEQUENCE [LARGE SCALE GENOMIC DNA]</scope>
</reference>
<protein>
    <submittedName>
        <fullName evidence="1 4">Uncharacterized protein</fullName>
    </submittedName>
</protein>
<proteinExistence type="predicted"/>
<evidence type="ECO:0000313" key="2">
    <source>
        <dbReference type="Proteomes" id="UP000038040"/>
    </source>
</evidence>
<evidence type="ECO:0000313" key="3">
    <source>
        <dbReference type="Proteomes" id="UP000274756"/>
    </source>
</evidence>
<reference evidence="4" key="1">
    <citation type="submission" date="2017-02" db="UniProtKB">
        <authorList>
            <consortium name="WormBaseParasite"/>
        </authorList>
    </citation>
    <scope>IDENTIFICATION</scope>
</reference>
<evidence type="ECO:0000313" key="4">
    <source>
        <dbReference type="WBParaSite" id="DME_0000706501-mRNA-1"/>
    </source>
</evidence>
<evidence type="ECO:0000313" key="1">
    <source>
        <dbReference type="EMBL" id="VDN59853.1"/>
    </source>
</evidence>
<name>A0A0N4UHM7_DRAME</name>
<sequence length="212" mass="24151">MKYHFKSIRFDFLVRFLFVKREKFPMKKILDLADKGKYDDDQTWSIHQSANRSIGQLVDPPVGQSVRQSVGRSASRPIGPSISWSIRQSANRSVNQLVDPPVGQSVRQLVGRFASLPIGPSVSWSNRQSANRSVDLDQANYCEKSLQSSHLRNETKFKNSRLSSLTMPETYNNTTNLQQKNRNISEWLKGLDGFNFIIPLISDSSVKDIDFE</sequence>